<dbReference type="Gene3D" id="3.40.50.1220">
    <property type="entry name" value="TPP-binding domain"/>
    <property type="match status" value="1"/>
</dbReference>
<evidence type="ECO:0000259" key="4">
    <source>
        <dbReference type="Pfam" id="PF00205"/>
    </source>
</evidence>
<keyword evidence="8" id="KW-1185">Reference proteome</keyword>
<evidence type="ECO:0000256" key="2">
    <source>
        <dbReference type="ARBA" id="ARBA00023052"/>
    </source>
</evidence>
<evidence type="ECO:0000313" key="7">
    <source>
        <dbReference type="EMBL" id="MBE1531825.1"/>
    </source>
</evidence>
<dbReference type="InterPro" id="IPR029061">
    <property type="entry name" value="THDP-binding"/>
</dbReference>
<dbReference type="CDD" id="cd07039">
    <property type="entry name" value="TPP_PYR_POX"/>
    <property type="match status" value="1"/>
</dbReference>
<dbReference type="Gene3D" id="3.40.50.970">
    <property type="match status" value="2"/>
</dbReference>
<dbReference type="InterPro" id="IPR011766">
    <property type="entry name" value="TPP_enzyme_TPP-bd"/>
</dbReference>
<dbReference type="SUPFAM" id="SSF52518">
    <property type="entry name" value="Thiamin diphosphate-binding fold (THDP-binding)"/>
    <property type="match status" value="2"/>
</dbReference>
<proteinExistence type="inferred from homology"/>
<dbReference type="Pfam" id="PF02776">
    <property type="entry name" value="TPP_enzyme_N"/>
    <property type="match status" value="1"/>
</dbReference>
<sequence length="582" mass="62645">MPGGAMATVAEQFIEVLRRAGVRRIYGVVGDSLNPVVDAVRRTGGIDWVHVRNEEAGAFAAAAEAQTTGRLAVCAGSCGPGNTHLVQGLYDAHRSGAPVLALASQIPSTQIGTNYFQETHPERLFVDCSHYCEAIGTPEQMPRILRTAMQHAIGLGGVSVLTLSGDVASRDAPHPTGEHDFLVRPGIVRPPSDQVDQLARALNHAEKVMLFCGTGSRNARTEVMALAHKTLSPVGHALRGKEWIQYDNPFDVGMSGLLGYGACYDAMQEADLVVLLGTDFPYDDFLPLQNTIQVDHDASHLGRRTPLDLAVHGDVGETLRLVLDRVEQKRDRTYLETMLRQHTRALEGVVSAYTRDIEKHTPIHPEYVASVLDDLADDDAIFTVDTGMCNVWAARYITPNGRRRVMGSFVHGSMANALPHAIGAQYGAPGRQVVSMSGDGGLGMLLGELLTVRLHRVPVKTIVFNNASLGMVRLEMMVDGLPAHETDHEPVDFAAIAAAAGIESARVERPADVRPAMERALAAPGPYLLDVVTDPNALSIPPRITPQQIKGFALSAGKTVLTGGVGKMLDLARSNLRNIPRP</sequence>
<feature type="domain" description="Thiamine pyrophosphate enzyme TPP-binding" evidence="5">
    <location>
        <begin position="385"/>
        <end position="531"/>
    </location>
</feature>
<dbReference type="PROSITE" id="PS00187">
    <property type="entry name" value="TPP_ENZYMES"/>
    <property type="match status" value="1"/>
</dbReference>
<dbReference type="Proteomes" id="UP000627838">
    <property type="component" value="Unassembled WGS sequence"/>
</dbReference>
<dbReference type="Pfam" id="PF00205">
    <property type="entry name" value="TPP_enzyme_M"/>
    <property type="match status" value="1"/>
</dbReference>
<gene>
    <name evidence="7" type="ORF">H4W34_001658</name>
</gene>
<comment type="caution">
    <text evidence="7">The sequence shown here is derived from an EMBL/GenBank/DDBJ whole genome shotgun (WGS) entry which is preliminary data.</text>
</comment>
<dbReference type="InterPro" id="IPR012001">
    <property type="entry name" value="Thiamin_PyroP_enz_TPP-bd_dom"/>
</dbReference>
<dbReference type="PANTHER" id="PTHR42981">
    <property type="entry name" value="PYRUVATE DEHYDROGENASE [UBIQUINONE]"/>
    <property type="match status" value="1"/>
</dbReference>
<feature type="domain" description="Thiamine pyrophosphate enzyme central" evidence="4">
    <location>
        <begin position="195"/>
        <end position="320"/>
    </location>
</feature>
<dbReference type="NCBIfam" id="NF005114">
    <property type="entry name" value="PRK06546.1"/>
    <property type="match status" value="1"/>
</dbReference>
<dbReference type="InterPro" id="IPR047210">
    <property type="entry name" value="TPP_PYR_POXB-like"/>
</dbReference>
<dbReference type="GO" id="GO:0052737">
    <property type="term" value="F:pyruvate dehydrogenase (quinone) activity"/>
    <property type="evidence" value="ECO:0007669"/>
    <property type="project" value="UniProtKB-EC"/>
</dbReference>
<keyword evidence="7" id="KW-0670">Pyruvate</keyword>
<protein>
    <submittedName>
        <fullName evidence="7">Pyruvate dehydrogenase (Quinone)</fullName>
        <ecNumber evidence="7">1.2.5.1</ecNumber>
    </submittedName>
</protein>
<dbReference type="EC" id="1.2.5.1" evidence="7"/>
<dbReference type="EMBL" id="JADBDZ010000001">
    <property type="protein sequence ID" value="MBE1531825.1"/>
    <property type="molecule type" value="Genomic_DNA"/>
</dbReference>
<dbReference type="Pfam" id="PF02775">
    <property type="entry name" value="TPP_enzyme_C"/>
    <property type="match status" value="1"/>
</dbReference>
<evidence type="ECO:0000256" key="3">
    <source>
        <dbReference type="RuleBase" id="RU362132"/>
    </source>
</evidence>
<feature type="domain" description="Thiamine pyrophosphate enzyme N-terminal TPP-binding" evidence="6">
    <location>
        <begin position="8"/>
        <end position="118"/>
    </location>
</feature>
<comment type="similarity">
    <text evidence="1 3">Belongs to the TPP enzyme family.</text>
</comment>
<dbReference type="SUPFAM" id="SSF52467">
    <property type="entry name" value="DHS-like NAD/FAD-binding domain"/>
    <property type="match status" value="1"/>
</dbReference>
<name>A0ABR9JNZ3_9ACTN</name>
<accession>A0ABR9JNZ3</accession>
<dbReference type="InterPro" id="IPR047211">
    <property type="entry name" value="POXB-like"/>
</dbReference>
<evidence type="ECO:0000259" key="5">
    <source>
        <dbReference type="Pfam" id="PF02775"/>
    </source>
</evidence>
<keyword evidence="2 3" id="KW-0786">Thiamine pyrophosphate</keyword>
<dbReference type="InterPro" id="IPR012000">
    <property type="entry name" value="Thiamin_PyroP_enz_cen_dom"/>
</dbReference>
<evidence type="ECO:0000256" key="1">
    <source>
        <dbReference type="ARBA" id="ARBA00007812"/>
    </source>
</evidence>
<evidence type="ECO:0000313" key="8">
    <source>
        <dbReference type="Proteomes" id="UP000627838"/>
    </source>
</evidence>
<dbReference type="PANTHER" id="PTHR42981:SF2">
    <property type="entry name" value="PYRUVATE DEHYDROGENASE [UBIQUINONE]"/>
    <property type="match status" value="1"/>
</dbReference>
<evidence type="ECO:0000259" key="6">
    <source>
        <dbReference type="Pfam" id="PF02776"/>
    </source>
</evidence>
<keyword evidence="7" id="KW-0560">Oxidoreductase</keyword>
<organism evidence="7 8">
    <name type="scientific">Actinomadura algeriensis</name>
    <dbReference type="NCBI Taxonomy" id="1679523"/>
    <lineage>
        <taxon>Bacteria</taxon>
        <taxon>Bacillati</taxon>
        <taxon>Actinomycetota</taxon>
        <taxon>Actinomycetes</taxon>
        <taxon>Streptosporangiales</taxon>
        <taxon>Thermomonosporaceae</taxon>
        <taxon>Actinomadura</taxon>
    </lineage>
</organism>
<dbReference type="InterPro" id="IPR000399">
    <property type="entry name" value="TPP-bd_CS"/>
</dbReference>
<reference evidence="7 8" key="1">
    <citation type="submission" date="2020-10" db="EMBL/GenBank/DDBJ databases">
        <title>Sequencing the genomes of 1000 actinobacteria strains.</title>
        <authorList>
            <person name="Klenk H.-P."/>
        </authorList>
    </citation>
    <scope>NUCLEOTIDE SEQUENCE [LARGE SCALE GENOMIC DNA]</scope>
    <source>
        <strain evidence="7 8">DSM 46744</strain>
    </source>
</reference>
<dbReference type="InterPro" id="IPR029035">
    <property type="entry name" value="DHS-like_NAD/FAD-binding_dom"/>
</dbReference>